<protein>
    <submittedName>
        <fullName evidence="1">Uncharacterized protein</fullName>
    </submittedName>
</protein>
<dbReference type="Proteomes" id="UP000722750">
    <property type="component" value="Unassembled WGS sequence"/>
</dbReference>
<gene>
    <name evidence="1" type="ORF">MAG551_00134</name>
</gene>
<reference evidence="1" key="1">
    <citation type="journal article" date="2021" name="ISME J.">
        <title>Fine-scale metabolic discontinuity in a stratified prokaryote microbiome of a Red Sea deep halocline.</title>
        <authorList>
            <person name="Michoud G."/>
            <person name="Ngugi D.K."/>
            <person name="Barozzi A."/>
            <person name="Merlino G."/>
            <person name="Calleja M.L."/>
            <person name="Delgado-Huertas A."/>
            <person name="Moran X.A.G."/>
            <person name="Daffonchio D."/>
        </authorList>
    </citation>
    <scope>NUCLEOTIDE SEQUENCE</scope>
    <source>
        <strain evidence="1">SuakinDeep_MAG55_1</strain>
    </source>
</reference>
<sequence>MDKYEITFSNDKYVYKEYKYDNLRDSISYAEKQA</sequence>
<organism evidence="1 2">
    <name type="scientific">Candidatus Scalindua arabica</name>
    <dbReference type="NCBI Taxonomy" id="1127984"/>
    <lineage>
        <taxon>Bacteria</taxon>
        <taxon>Pseudomonadati</taxon>
        <taxon>Planctomycetota</taxon>
        <taxon>Candidatus Brocadiia</taxon>
        <taxon>Candidatus Brocadiales</taxon>
        <taxon>Candidatus Scalinduaceae</taxon>
        <taxon>Candidatus Scalindua</taxon>
    </lineage>
</organism>
<dbReference type="EMBL" id="JAANXD010000007">
    <property type="protein sequence ID" value="MBS1257099.1"/>
    <property type="molecule type" value="Genomic_DNA"/>
</dbReference>
<evidence type="ECO:0000313" key="1">
    <source>
        <dbReference type="EMBL" id="MBS1257099.1"/>
    </source>
</evidence>
<name>A0A942A2D2_9BACT</name>
<accession>A0A942A2D2</accession>
<dbReference type="AlphaFoldDB" id="A0A942A2D2"/>
<evidence type="ECO:0000313" key="2">
    <source>
        <dbReference type="Proteomes" id="UP000722750"/>
    </source>
</evidence>
<proteinExistence type="predicted"/>
<comment type="caution">
    <text evidence="1">The sequence shown here is derived from an EMBL/GenBank/DDBJ whole genome shotgun (WGS) entry which is preliminary data.</text>
</comment>